<name>A0A4Q2S4Z8_9ACTN</name>
<keyword evidence="2" id="KW-1185">Reference proteome</keyword>
<comment type="caution">
    <text evidence="1">The sequence shown here is derived from an EMBL/GenBank/DDBJ whole genome shotgun (WGS) entry which is preliminary data.</text>
</comment>
<dbReference type="AlphaFoldDB" id="A0A4Q2S4Z8"/>
<dbReference type="EMBL" id="SDWS01000001">
    <property type="protein sequence ID" value="RYB96737.1"/>
    <property type="molecule type" value="Genomic_DNA"/>
</dbReference>
<dbReference type="OrthoDB" id="278846at2"/>
<gene>
    <name evidence="1" type="ORF">EUA06_04055</name>
</gene>
<dbReference type="RefSeq" id="WP_129473684.1">
    <property type="nucleotide sequence ID" value="NZ_SDWS01000001.1"/>
</dbReference>
<dbReference type="SUPFAM" id="SSF51621">
    <property type="entry name" value="Phosphoenolpyruvate/pyruvate domain"/>
    <property type="match status" value="1"/>
</dbReference>
<evidence type="ECO:0000313" key="2">
    <source>
        <dbReference type="Proteomes" id="UP000291838"/>
    </source>
</evidence>
<dbReference type="InterPro" id="IPR015813">
    <property type="entry name" value="Pyrv/PenolPyrv_kinase-like_dom"/>
</dbReference>
<evidence type="ECO:0000313" key="1">
    <source>
        <dbReference type="EMBL" id="RYB96737.1"/>
    </source>
</evidence>
<dbReference type="InterPro" id="IPR040442">
    <property type="entry name" value="Pyrv_kinase-like_dom_sf"/>
</dbReference>
<proteinExistence type="predicted"/>
<organism evidence="1 2">
    <name type="scientific">Nocardioides glacieisoli</name>
    <dbReference type="NCBI Taxonomy" id="1168730"/>
    <lineage>
        <taxon>Bacteria</taxon>
        <taxon>Bacillati</taxon>
        <taxon>Actinomycetota</taxon>
        <taxon>Actinomycetes</taxon>
        <taxon>Propionibacteriales</taxon>
        <taxon>Nocardioidaceae</taxon>
        <taxon>Nocardioides</taxon>
    </lineage>
</organism>
<dbReference type="Gene3D" id="3.20.20.60">
    <property type="entry name" value="Phosphoenolpyruvate-binding domains"/>
    <property type="match status" value="1"/>
</dbReference>
<dbReference type="GO" id="GO:0003824">
    <property type="term" value="F:catalytic activity"/>
    <property type="evidence" value="ECO:0007669"/>
    <property type="project" value="InterPro"/>
</dbReference>
<dbReference type="Proteomes" id="UP000291838">
    <property type="component" value="Unassembled WGS sequence"/>
</dbReference>
<accession>A0A4Q2S4Z8</accession>
<protein>
    <submittedName>
        <fullName evidence="1">Aldolase</fullName>
    </submittedName>
</protein>
<sequence>MTCEPVLFHTSEQVLSSFARVTDPGGLPAAVVVDWEERGKERRQAHARMAIGLVPSQSRDDPAALARVRRLLPQVPVVCRVDGPGDLAGVDAAIAGGAVEVLLPMVRHEDEVDRVLEWADGRIGVGVMVETREAVDRVDQLVARPLSRAYLGLVDLALDRGTTSIFSAFTDGAVDHVASHVAGTTAFGVGGLTLPGHGDPVPVELLAGEILRVGSHFSFLRRSFLRHLASTPPDAGIRAVRDMLAGLSRRTPAEVERDRVAFGDLCRGEVPA</sequence>
<reference evidence="1 2" key="1">
    <citation type="submission" date="2019-01" db="EMBL/GenBank/DDBJ databases">
        <title>Novel species of Nocardioides.</title>
        <authorList>
            <person name="Liu Q."/>
            <person name="Xin Y.-H."/>
        </authorList>
    </citation>
    <scope>NUCLEOTIDE SEQUENCE [LARGE SCALE GENOMIC DNA]</scope>
    <source>
        <strain evidence="1 2">HLT3-15</strain>
    </source>
</reference>